<evidence type="ECO:0000313" key="4">
    <source>
        <dbReference type="EMBL" id="GAA3705091.1"/>
    </source>
</evidence>
<keyword evidence="2" id="KW-0472">Membrane</keyword>
<evidence type="ECO:0000313" key="5">
    <source>
        <dbReference type="Proteomes" id="UP001501468"/>
    </source>
</evidence>
<dbReference type="Pfam" id="PF07553">
    <property type="entry name" value="Lipoprotein_Ltp"/>
    <property type="match status" value="2"/>
</dbReference>
<evidence type="ECO:0000259" key="3">
    <source>
        <dbReference type="Pfam" id="PF07553"/>
    </source>
</evidence>
<sequence>MSDNSYQYPTPDGEPSSSSTWAPPQGAPFTAAGSGMPKPKMGRGKKAGLWAGGIVVAFIAIGAMGGDPKTAPTAAPVVNSSTTDTALAPATAATSSVDTAAADKAAADKAAADKAAADKAAADKAAADKAAADKAAAAKAAAAKAAAAKVAAAKAAAAKAAAAKAAAEEAANAMTVSQEQAVSKAESYLDMMAFSRKGLIKQLQFEQFSKADATFAVDHISANWNEQAAKKAQSYLDMMAFSRGSLINQLTFEGFTSAQARYGVKAVGL</sequence>
<feature type="transmembrane region" description="Helical" evidence="2">
    <location>
        <begin position="47"/>
        <end position="66"/>
    </location>
</feature>
<dbReference type="EMBL" id="BAABDC010000003">
    <property type="protein sequence ID" value="GAA3705091.1"/>
    <property type="molecule type" value="Genomic_DNA"/>
</dbReference>
<dbReference type="RefSeq" id="WP_344945881.1">
    <property type="nucleotide sequence ID" value="NZ_BAABDC010000003.1"/>
</dbReference>
<organism evidence="4 5">
    <name type="scientific">Terrabacter ginsenosidimutans</name>
    <dbReference type="NCBI Taxonomy" id="490575"/>
    <lineage>
        <taxon>Bacteria</taxon>
        <taxon>Bacillati</taxon>
        <taxon>Actinomycetota</taxon>
        <taxon>Actinomycetes</taxon>
        <taxon>Micrococcales</taxon>
        <taxon>Intrasporangiaceae</taxon>
        <taxon>Terrabacter</taxon>
    </lineage>
</organism>
<keyword evidence="2" id="KW-0812">Transmembrane</keyword>
<name>A0ABP7DLS1_9MICO</name>
<feature type="domain" description="Putative host cell surface-exposed lipoprotein Ltp-like HTH region" evidence="3">
    <location>
        <begin position="223"/>
        <end position="266"/>
    </location>
</feature>
<accession>A0ABP7DLS1</accession>
<keyword evidence="5" id="KW-1185">Reference proteome</keyword>
<dbReference type="Proteomes" id="UP001501468">
    <property type="component" value="Unassembled WGS sequence"/>
</dbReference>
<feature type="region of interest" description="Disordered" evidence="1">
    <location>
        <begin position="1"/>
        <end position="46"/>
    </location>
</feature>
<protein>
    <recommendedName>
        <fullName evidence="3">Putative host cell surface-exposed lipoprotein Ltp-like HTH region domain-containing protein</fullName>
    </recommendedName>
</protein>
<dbReference type="Gene3D" id="1.10.10.10">
    <property type="entry name" value="Winged helix-like DNA-binding domain superfamily/Winged helix DNA-binding domain"/>
    <property type="match status" value="2"/>
</dbReference>
<reference evidence="5" key="1">
    <citation type="journal article" date="2019" name="Int. J. Syst. Evol. Microbiol.">
        <title>The Global Catalogue of Microorganisms (GCM) 10K type strain sequencing project: providing services to taxonomists for standard genome sequencing and annotation.</title>
        <authorList>
            <consortium name="The Broad Institute Genomics Platform"/>
            <consortium name="The Broad Institute Genome Sequencing Center for Infectious Disease"/>
            <person name="Wu L."/>
            <person name="Ma J."/>
        </authorList>
    </citation>
    <scope>NUCLEOTIDE SEQUENCE [LARGE SCALE GENOMIC DNA]</scope>
    <source>
        <strain evidence="5">JCM 17125</strain>
    </source>
</reference>
<dbReference type="InterPro" id="IPR011434">
    <property type="entry name" value="Ltp-like_HTH"/>
</dbReference>
<keyword evidence="2" id="KW-1133">Transmembrane helix</keyword>
<proteinExistence type="predicted"/>
<dbReference type="InterPro" id="IPR036388">
    <property type="entry name" value="WH-like_DNA-bd_sf"/>
</dbReference>
<evidence type="ECO:0000256" key="1">
    <source>
        <dbReference type="SAM" id="MobiDB-lite"/>
    </source>
</evidence>
<comment type="caution">
    <text evidence="4">The sequence shown here is derived from an EMBL/GenBank/DDBJ whole genome shotgun (WGS) entry which is preliminary data.</text>
</comment>
<evidence type="ECO:0000256" key="2">
    <source>
        <dbReference type="SAM" id="Phobius"/>
    </source>
</evidence>
<gene>
    <name evidence="4" type="ORF">GCM10022399_22230</name>
</gene>
<feature type="domain" description="Putative host cell surface-exposed lipoprotein Ltp-like HTH region" evidence="3">
    <location>
        <begin position="178"/>
        <end position="220"/>
    </location>
</feature>